<dbReference type="Proteomes" id="UP001212997">
    <property type="component" value="Unassembled WGS sequence"/>
</dbReference>
<comment type="pathway">
    <text evidence="25">Isoprenoid biosynthesis; isopentenyl diphosphate biosynthesis via mevalonate pathway; isopentenyl diphosphate from (R)-mevalonate: step 1/3.</text>
</comment>
<keyword evidence="20" id="KW-1207">Sterol metabolism</keyword>
<protein>
    <recommendedName>
        <fullName evidence="30">Cystathionine beta-lyase</fullName>
        <ecNumber evidence="5">2.7.1.36</ecNumber>
        <ecNumber evidence="6">4.4.1.13</ecNumber>
    </recommendedName>
    <alternativeName>
        <fullName evidence="27">Cysteine-S-conjugate beta-lyase</fullName>
    </alternativeName>
</protein>
<dbReference type="PROSITE" id="PS00627">
    <property type="entry name" value="GHMP_KINASES_ATP"/>
    <property type="match status" value="1"/>
</dbReference>
<evidence type="ECO:0000256" key="4">
    <source>
        <dbReference type="ARBA" id="ARBA00009077"/>
    </source>
</evidence>
<evidence type="ECO:0000256" key="14">
    <source>
        <dbReference type="ARBA" id="ARBA00022840"/>
    </source>
</evidence>
<dbReference type="InterPro" id="IPR006203">
    <property type="entry name" value="GHMP_knse_ATP-bd_CS"/>
</dbReference>
<evidence type="ECO:0000256" key="8">
    <source>
        <dbReference type="ARBA" id="ARBA00022516"/>
    </source>
</evidence>
<dbReference type="FunFam" id="3.90.1150.10:FF:000013">
    <property type="entry name" value="Cystathionine beta-lyase"/>
    <property type="match status" value="1"/>
</dbReference>
<dbReference type="GO" id="GO:0016126">
    <property type="term" value="P:sterol biosynthetic process"/>
    <property type="evidence" value="ECO:0007669"/>
    <property type="project" value="UniProtKB-KW"/>
</dbReference>
<gene>
    <name evidence="32" type="ORF">NLI96_g6350</name>
</gene>
<dbReference type="EC" id="2.7.1.36" evidence="5"/>
<dbReference type="FunFam" id="3.30.70.890:FF:000003">
    <property type="entry name" value="Mevalonate kinase"/>
    <property type="match status" value="1"/>
</dbReference>
<dbReference type="Gene3D" id="3.30.70.890">
    <property type="entry name" value="GHMP kinase, C-terminal domain"/>
    <property type="match status" value="1"/>
</dbReference>
<dbReference type="AlphaFoldDB" id="A0AAD5V2U5"/>
<comment type="catalytic activity">
    <reaction evidence="28">
        <text>L,L-cystathionine + H2O = L-homocysteine + pyruvate + NH4(+)</text>
        <dbReference type="Rhea" id="RHEA:13965"/>
        <dbReference type="ChEBI" id="CHEBI:15361"/>
        <dbReference type="ChEBI" id="CHEBI:15377"/>
        <dbReference type="ChEBI" id="CHEBI:28938"/>
        <dbReference type="ChEBI" id="CHEBI:58161"/>
        <dbReference type="ChEBI" id="CHEBI:58199"/>
    </reaction>
</comment>
<evidence type="ECO:0000256" key="27">
    <source>
        <dbReference type="ARBA" id="ARBA00047213"/>
    </source>
</evidence>
<dbReference type="InterPro" id="IPR020568">
    <property type="entry name" value="Ribosomal_Su5_D2-typ_SF"/>
</dbReference>
<keyword evidence="33" id="KW-1185">Reference proteome</keyword>
<keyword evidence="19" id="KW-0443">Lipid metabolism</keyword>
<evidence type="ECO:0000256" key="17">
    <source>
        <dbReference type="ARBA" id="ARBA00022955"/>
    </source>
</evidence>
<evidence type="ECO:0000256" key="20">
    <source>
        <dbReference type="ARBA" id="ARBA00023166"/>
    </source>
</evidence>
<comment type="similarity">
    <text evidence="3">Belongs to the GHMP kinase family. Mevalonate kinase subfamily.</text>
</comment>
<evidence type="ECO:0000256" key="11">
    <source>
        <dbReference type="ARBA" id="ARBA00022723"/>
    </source>
</evidence>
<feature type="region of interest" description="Disordered" evidence="31">
    <location>
        <begin position="860"/>
        <end position="885"/>
    </location>
</feature>
<evidence type="ECO:0000313" key="32">
    <source>
        <dbReference type="EMBL" id="KAJ3483379.1"/>
    </source>
</evidence>
<keyword evidence="13" id="KW-0418">Kinase</keyword>
<dbReference type="EMBL" id="JANAWD010000230">
    <property type="protein sequence ID" value="KAJ3483379.1"/>
    <property type="molecule type" value="Genomic_DNA"/>
</dbReference>
<keyword evidence="12" id="KW-0547">Nucleotide-binding</keyword>
<dbReference type="InterPro" id="IPR006238">
    <property type="entry name" value="Cys_b_lyase_euk"/>
</dbReference>
<comment type="catalytic activity">
    <reaction evidence="24">
        <text>(R)-mevalonate + ATP = (R)-5-phosphomevalonate + ADP + H(+)</text>
        <dbReference type="Rhea" id="RHEA:17065"/>
        <dbReference type="ChEBI" id="CHEBI:15378"/>
        <dbReference type="ChEBI" id="CHEBI:30616"/>
        <dbReference type="ChEBI" id="CHEBI:36464"/>
        <dbReference type="ChEBI" id="CHEBI:58146"/>
        <dbReference type="ChEBI" id="CHEBI:456216"/>
        <dbReference type="EC" id="2.7.1.36"/>
    </reaction>
    <physiologicalReaction direction="left-to-right" evidence="24">
        <dbReference type="Rhea" id="RHEA:17066"/>
    </physiologicalReaction>
</comment>
<dbReference type="GO" id="GO:0019346">
    <property type="term" value="P:transsulfuration"/>
    <property type="evidence" value="ECO:0007669"/>
    <property type="project" value="InterPro"/>
</dbReference>
<dbReference type="SUPFAM" id="SSF54211">
    <property type="entry name" value="Ribosomal protein S5 domain 2-like"/>
    <property type="match status" value="1"/>
</dbReference>
<comment type="similarity">
    <text evidence="4">Belongs to the trans-sulfuration enzymes family.</text>
</comment>
<dbReference type="NCBIfam" id="TIGR00549">
    <property type="entry name" value="mevalon_kin"/>
    <property type="match status" value="1"/>
</dbReference>
<dbReference type="InterPro" id="IPR014721">
    <property type="entry name" value="Ribsml_uS5_D2-typ_fold_subgr"/>
</dbReference>
<evidence type="ECO:0000256" key="18">
    <source>
        <dbReference type="ARBA" id="ARBA00023011"/>
    </source>
</evidence>
<dbReference type="GO" id="GO:0005737">
    <property type="term" value="C:cytoplasm"/>
    <property type="evidence" value="ECO:0007669"/>
    <property type="project" value="UniProtKB-SubCell"/>
</dbReference>
<reference evidence="32" key="1">
    <citation type="submission" date="2022-07" db="EMBL/GenBank/DDBJ databases">
        <title>Genome Sequence of Physisporinus lineatus.</title>
        <authorList>
            <person name="Buettner E."/>
        </authorList>
    </citation>
    <scope>NUCLEOTIDE SEQUENCE</scope>
    <source>
        <strain evidence="32">VT162</strain>
    </source>
</reference>
<comment type="subcellular location">
    <subcellularLocation>
        <location evidence="2">Cytoplasm</location>
    </subcellularLocation>
</comment>
<dbReference type="PANTHER" id="PTHR11808">
    <property type="entry name" value="TRANS-SULFURATION ENZYME FAMILY MEMBER"/>
    <property type="match status" value="1"/>
</dbReference>
<evidence type="ECO:0000256" key="7">
    <source>
        <dbReference type="ARBA" id="ARBA00022490"/>
    </source>
</evidence>
<dbReference type="InterPro" id="IPR000277">
    <property type="entry name" value="Cys/Met-Metab_PyrdxlP-dep_enz"/>
</dbReference>
<dbReference type="GO" id="GO:0046872">
    <property type="term" value="F:metal ion binding"/>
    <property type="evidence" value="ECO:0007669"/>
    <property type="project" value="UniProtKB-KW"/>
</dbReference>
<dbReference type="PROSITE" id="PS00868">
    <property type="entry name" value="CYS_MET_METAB_PP"/>
    <property type="match status" value="1"/>
</dbReference>
<keyword evidence="14" id="KW-0067">ATP-binding</keyword>
<dbReference type="Gene3D" id="3.40.640.10">
    <property type="entry name" value="Type I PLP-dependent aspartate aminotransferase-like (Major domain)"/>
    <property type="match status" value="1"/>
</dbReference>
<keyword evidence="15" id="KW-0460">Magnesium</keyword>
<dbReference type="SUPFAM" id="SSF55060">
    <property type="entry name" value="GHMP Kinase, C-terminal domain"/>
    <property type="match status" value="1"/>
</dbReference>
<keyword evidence="23" id="KW-0456">Lyase</keyword>
<evidence type="ECO:0000256" key="26">
    <source>
        <dbReference type="ARBA" id="ARBA00046315"/>
    </source>
</evidence>
<comment type="catalytic activity">
    <reaction evidence="29">
        <text>an S-substituted L-cysteine + H2O = a thiol + pyruvate + NH4(+)</text>
        <dbReference type="Rhea" id="RHEA:18121"/>
        <dbReference type="ChEBI" id="CHEBI:15361"/>
        <dbReference type="ChEBI" id="CHEBI:15377"/>
        <dbReference type="ChEBI" id="CHEBI:28938"/>
        <dbReference type="ChEBI" id="CHEBI:29256"/>
        <dbReference type="ChEBI" id="CHEBI:58717"/>
        <dbReference type="EC" id="4.4.1.13"/>
    </reaction>
</comment>
<dbReference type="Gene3D" id="3.30.230.10">
    <property type="match status" value="1"/>
</dbReference>
<evidence type="ECO:0000256" key="1">
    <source>
        <dbReference type="ARBA" id="ARBA00001933"/>
    </source>
</evidence>
<dbReference type="SUPFAM" id="SSF53383">
    <property type="entry name" value="PLP-dependent transferases"/>
    <property type="match status" value="1"/>
</dbReference>
<dbReference type="NCBIfam" id="TIGR01329">
    <property type="entry name" value="cysta_beta_ly_E"/>
    <property type="match status" value="1"/>
</dbReference>
<keyword evidence="17" id="KW-0752">Steroid biosynthesis</keyword>
<dbReference type="GO" id="GO:0005524">
    <property type="term" value="F:ATP binding"/>
    <property type="evidence" value="ECO:0007669"/>
    <property type="project" value="UniProtKB-KW"/>
</dbReference>
<evidence type="ECO:0000256" key="23">
    <source>
        <dbReference type="ARBA" id="ARBA00023239"/>
    </source>
</evidence>
<evidence type="ECO:0000256" key="21">
    <source>
        <dbReference type="ARBA" id="ARBA00023167"/>
    </source>
</evidence>
<evidence type="ECO:0000256" key="19">
    <source>
        <dbReference type="ARBA" id="ARBA00023098"/>
    </source>
</evidence>
<keyword evidence="16" id="KW-0663">Pyridoxal phosphate</keyword>
<dbReference type="EC" id="4.4.1.13" evidence="6"/>
<evidence type="ECO:0000256" key="29">
    <source>
        <dbReference type="ARBA" id="ARBA00047625"/>
    </source>
</evidence>
<evidence type="ECO:0000256" key="2">
    <source>
        <dbReference type="ARBA" id="ARBA00004496"/>
    </source>
</evidence>
<dbReference type="Gene3D" id="3.90.1150.10">
    <property type="entry name" value="Aspartate Aminotransferase, domain 1"/>
    <property type="match status" value="1"/>
</dbReference>
<evidence type="ECO:0000256" key="22">
    <source>
        <dbReference type="ARBA" id="ARBA00023221"/>
    </source>
</evidence>
<keyword evidence="18" id="KW-0756">Sterol biosynthesis</keyword>
<keyword evidence="7" id="KW-0963">Cytoplasm</keyword>
<keyword evidence="8" id="KW-0444">Lipid biosynthesis</keyword>
<evidence type="ECO:0000256" key="30">
    <source>
        <dbReference type="ARBA" id="ARBA00072331"/>
    </source>
</evidence>
<evidence type="ECO:0000256" key="25">
    <source>
        <dbReference type="ARBA" id="ARBA00029438"/>
    </source>
</evidence>
<evidence type="ECO:0000256" key="3">
    <source>
        <dbReference type="ARBA" id="ARBA00006495"/>
    </source>
</evidence>
<keyword evidence="11" id="KW-0479">Metal-binding</keyword>
<dbReference type="InterPro" id="IPR006205">
    <property type="entry name" value="Mev_gal_kin"/>
</dbReference>
<dbReference type="GO" id="GO:0008299">
    <property type="term" value="P:isoprenoid biosynthetic process"/>
    <property type="evidence" value="ECO:0007669"/>
    <property type="project" value="InterPro"/>
</dbReference>
<evidence type="ECO:0000256" key="12">
    <source>
        <dbReference type="ARBA" id="ARBA00022741"/>
    </source>
</evidence>
<dbReference type="GO" id="GO:0047804">
    <property type="term" value="F:cysteine-S-conjugate beta-lyase activity"/>
    <property type="evidence" value="ECO:0007669"/>
    <property type="project" value="UniProtKB-EC"/>
</dbReference>
<evidence type="ECO:0000256" key="9">
    <source>
        <dbReference type="ARBA" id="ARBA00022605"/>
    </source>
</evidence>
<dbReference type="PANTHER" id="PTHR11808:SF50">
    <property type="entry name" value="CYSTATHIONINE BETA-LYASE"/>
    <property type="match status" value="1"/>
</dbReference>
<evidence type="ECO:0000256" key="16">
    <source>
        <dbReference type="ARBA" id="ARBA00022898"/>
    </source>
</evidence>
<dbReference type="InterPro" id="IPR036554">
    <property type="entry name" value="GHMP_kinase_C_sf"/>
</dbReference>
<evidence type="ECO:0000256" key="28">
    <source>
        <dbReference type="ARBA" id="ARBA00047517"/>
    </source>
</evidence>
<sequence length="917" mass="98559">MDSLSKVALPHPELPTPEPDSPAVGRSRRPYGFSTLCATVENPNETHKDQHGSSSVPIYQSATFKGVGNAYDYTRSGNPTRTHLEHHIAKISSATHAFAVSSGMAALDVITRILKPGCEVIAGDDIYGGTHRLLTYLRTHLGVTVHHVDTTDATSVIPFLNPGKTAMVLLESPTNPLLKIVDIARISALVKEKCDDAVIVVDNTMMSPYLQRPLEHGADIVYDSATKYLSGHHDLMAGVIVCNRDDLAKQMAFTINAVGNGLTPFDSFLLLRGTKTLAIRMDRQQSSAMLVAQMLSRLGFVTHYPGLPNHPNKEIHERIADGYGAVLSFETGDKDLSERIVGATRLWGISVSFGCVNSLISMPCVMSHASIDPATRAERGLPEDLIRLCVGIEDPADLLDDLQHALLEAGAVTMAANDFVRIPNAVSKAVEKLALNEPVRNETPALSDQEWFVSAPGKVILFGEHAVVHGATAIAASVDLRCYGLSSPRNDRKISVHLLNIGNFYYEWDIDDLPWDAVTPVPPGSTHPDNLDQRLVDAISQRALPSPDQLPPKAHGAAMAFLYLYMTLVHGPSKDRPSFNYSTRSTLPVGAGLGSSAAYSACIATAILLATKRISIPSVPEPSRLPSARGDPGHIHVSHQGRKAIPPDVADEVNKWAFVSEKVLHGNPSGVDNAIVIFGGALAYTRAGFSRKPGMDPIYGFKRLRFLLVDSKIPRDTKALVAGVAAKKAAEPVLVESLLNAIQSISDEARRLLADPELSRDSTLSALSALIDENHAHLISLGVSHESLESIKQLTAAQPYKLSTKLTGAGGGGCAVTLVPDGFHQTTLQMLMASLEDHGYTPYLTAVGGSGLGVLPPNRRHKVPTSRSALPVVPITPPDTPLDMGEDTVDSQSLRAEFASADELSDWADSRGKWLFV</sequence>
<dbReference type="PRINTS" id="PR00959">
    <property type="entry name" value="MEVGALKINASE"/>
</dbReference>
<dbReference type="GO" id="GO:0030170">
    <property type="term" value="F:pyridoxal phosphate binding"/>
    <property type="evidence" value="ECO:0007669"/>
    <property type="project" value="InterPro"/>
</dbReference>
<keyword evidence="22" id="KW-0753">Steroid metabolism</keyword>
<dbReference type="GO" id="GO:0004496">
    <property type="term" value="F:mevalonate kinase activity"/>
    <property type="evidence" value="ECO:0007669"/>
    <property type="project" value="UniProtKB-EC"/>
</dbReference>
<accession>A0AAD5V2U5</accession>
<evidence type="ECO:0000256" key="15">
    <source>
        <dbReference type="ARBA" id="ARBA00022842"/>
    </source>
</evidence>
<feature type="region of interest" description="Disordered" evidence="31">
    <location>
        <begin position="1"/>
        <end position="28"/>
    </location>
</feature>
<evidence type="ECO:0000256" key="6">
    <source>
        <dbReference type="ARBA" id="ARBA00012224"/>
    </source>
</evidence>
<comment type="caution">
    <text evidence="32">The sequence shown here is derived from an EMBL/GenBank/DDBJ whole genome shotgun (WGS) entry which is preliminary data.</text>
</comment>
<evidence type="ECO:0000313" key="33">
    <source>
        <dbReference type="Proteomes" id="UP001212997"/>
    </source>
</evidence>
<evidence type="ECO:0000256" key="13">
    <source>
        <dbReference type="ARBA" id="ARBA00022777"/>
    </source>
</evidence>
<comment type="pathway">
    <text evidence="26">Amino-acid biosynthesis; L-methionine biosynthesis via de novo pathway; L-homocysteine from L-cystathionine: step 1/1.</text>
</comment>
<comment type="cofactor">
    <cofactor evidence="1">
        <name>pyridoxal 5'-phosphate</name>
        <dbReference type="ChEBI" id="CHEBI:597326"/>
    </cofactor>
</comment>
<evidence type="ECO:0000256" key="5">
    <source>
        <dbReference type="ARBA" id="ARBA00012103"/>
    </source>
</evidence>
<dbReference type="FunFam" id="3.40.640.10:FF:000009">
    <property type="entry name" value="Cystathionine gamma-synthase homolog"/>
    <property type="match status" value="1"/>
</dbReference>
<dbReference type="InterPro" id="IPR015424">
    <property type="entry name" value="PyrdxlP-dep_Trfase"/>
</dbReference>
<dbReference type="CDD" id="cd00614">
    <property type="entry name" value="CGS_like"/>
    <property type="match status" value="1"/>
</dbReference>
<keyword evidence="21" id="KW-0486">Methionine biosynthesis</keyword>
<dbReference type="GO" id="GO:0071266">
    <property type="term" value="P:'de novo' L-methionine biosynthetic process"/>
    <property type="evidence" value="ECO:0007669"/>
    <property type="project" value="InterPro"/>
</dbReference>
<dbReference type="InterPro" id="IPR015421">
    <property type="entry name" value="PyrdxlP-dep_Trfase_major"/>
</dbReference>
<organism evidence="32 33">
    <name type="scientific">Meripilus lineatus</name>
    <dbReference type="NCBI Taxonomy" id="2056292"/>
    <lineage>
        <taxon>Eukaryota</taxon>
        <taxon>Fungi</taxon>
        <taxon>Dikarya</taxon>
        <taxon>Basidiomycota</taxon>
        <taxon>Agaricomycotina</taxon>
        <taxon>Agaricomycetes</taxon>
        <taxon>Polyporales</taxon>
        <taxon>Meripilaceae</taxon>
        <taxon>Meripilus</taxon>
    </lineage>
</organism>
<dbReference type="Pfam" id="PF01053">
    <property type="entry name" value="Cys_Met_Meta_PP"/>
    <property type="match status" value="1"/>
</dbReference>
<keyword evidence="10" id="KW-0808">Transferase</keyword>
<dbReference type="InterPro" id="IPR015422">
    <property type="entry name" value="PyrdxlP-dep_Trfase_small"/>
</dbReference>
<dbReference type="InterPro" id="IPR054542">
    <property type="entry name" value="Cys_met_metab_PP"/>
</dbReference>
<name>A0AAD5V2U5_9APHY</name>
<evidence type="ECO:0000256" key="10">
    <source>
        <dbReference type="ARBA" id="ARBA00022679"/>
    </source>
</evidence>
<evidence type="ECO:0000256" key="24">
    <source>
        <dbReference type="ARBA" id="ARBA00029310"/>
    </source>
</evidence>
<proteinExistence type="inferred from homology"/>
<evidence type="ECO:0000256" key="31">
    <source>
        <dbReference type="SAM" id="MobiDB-lite"/>
    </source>
</evidence>
<keyword evidence="9" id="KW-0028">Amino-acid biosynthesis</keyword>